<feature type="domain" description="C2H2-type" evidence="6">
    <location>
        <begin position="142"/>
        <end position="171"/>
    </location>
</feature>
<evidence type="ECO:0000256" key="1">
    <source>
        <dbReference type="ARBA" id="ARBA00022723"/>
    </source>
</evidence>
<dbReference type="InterPro" id="IPR036236">
    <property type="entry name" value="Znf_C2H2_sf"/>
</dbReference>
<organism evidence="7 8">
    <name type="scientific">Penicillium camemberti (strain FM 013)</name>
    <dbReference type="NCBI Taxonomy" id="1429867"/>
    <lineage>
        <taxon>Eukaryota</taxon>
        <taxon>Fungi</taxon>
        <taxon>Dikarya</taxon>
        <taxon>Ascomycota</taxon>
        <taxon>Pezizomycotina</taxon>
        <taxon>Eurotiomycetes</taxon>
        <taxon>Eurotiomycetidae</taxon>
        <taxon>Eurotiales</taxon>
        <taxon>Aspergillaceae</taxon>
        <taxon>Penicillium</taxon>
    </lineage>
</organism>
<dbReference type="PROSITE" id="PS50157">
    <property type="entry name" value="ZINC_FINGER_C2H2_2"/>
    <property type="match status" value="2"/>
</dbReference>
<dbReference type="Pfam" id="PF12874">
    <property type="entry name" value="zf-met"/>
    <property type="match status" value="2"/>
</dbReference>
<keyword evidence="8" id="KW-1185">Reference proteome</keyword>
<name>A0A0G4NW76_PENC3</name>
<sequence>MYECGTCDFEFRYREDCDAHMDEYDHWVECETCSRQFRTEGSCEQHMDALDHRAPVFECETCPRQFRTERSCEQHMDALDHREPAFECETCTRTFSSQAAANQHMNVKNHWEPTVSCETCSQMFHTHEAADQHMEAEGHYENYCAECDRRFMNENCLRQHLNSKIHRGTEVVCPFCKAHFVTAGGVTHHVESGTCPKAAKWNRETIHRMIQRLDPNGLVTNKQIGWHNDENVRYYATDRAFDGTSWVCYLCQRGFSSMTGLNSHLNSPFHREKIYHCLNTRGGCNKEFNSLGALFNHLESESCGYIRFGDVQRVHRRLNDAILNRKVITSL</sequence>
<keyword evidence="4" id="KW-0862">Zinc</keyword>
<dbReference type="PANTHER" id="PTHR24409">
    <property type="entry name" value="ZINC FINGER PROTEIN 142"/>
    <property type="match status" value="1"/>
</dbReference>
<proteinExistence type="predicted"/>
<reference evidence="7 8" key="1">
    <citation type="journal article" date="2014" name="Nat. Commun.">
        <title>Multiple recent horizontal transfers of a large genomic region in cheese making fungi.</title>
        <authorList>
            <person name="Cheeseman K."/>
            <person name="Ropars J."/>
            <person name="Renault P."/>
            <person name="Dupont J."/>
            <person name="Gouzy J."/>
            <person name="Branca A."/>
            <person name="Abraham A.L."/>
            <person name="Ceppi M."/>
            <person name="Conseiller E."/>
            <person name="Debuchy R."/>
            <person name="Malagnac F."/>
            <person name="Goarin A."/>
            <person name="Silar P."/>
            <person name="Lacoste S."/>
            <person name="Sallet E."/>
            <person name="Bensimon A."/>
            <person name="Giraud T."/>
            <person name="Brygoo Y."/>
        </authorList>
    </citation>
    <scope>NUCLEOTIDE SEQUENCE [LARGE SCALE GENOMIC DNA]</scope>
    <source>
        <strain evidence="8">FM 013</strain>
    </source>
</reference>
<dbReference type="SMART" id="SM00355">
    <property type="entry name" value="ZnF_C2H2"/>
    <property type="match status" value="8"/>
</dbReference>
<dbReference type="SUPFAM" id="SSF57667">
    <property type="entry name" value="beta-beta-alpha zinc fingers"/>
    <property type="match status" value="3"/>
</dbReference>
<dbReference type="Gene3D" id="3.30.160.60">
    <property type="entry name" value="Classic Zinc Finger"/>
    <property type="match status" value="4"/>
</dbReference>
<evidence type="ECO:0000313" key="8">
    <source>
        <dbReference type="Proteomes" id="UP000053732"/>
    </source>
</evidence>
<dbReference type="GO" id="GO:0000977">
    <property type="term" value="F:RNA polymerase II transcription regulatory region sequence-specific DNA binding"/>
    <property type="evidence" value="ECO:0007669"/>
    <property type="project" value="TreeGrafter"/>
</dbReference>
<evidence type="ECO:0000259" key="6">
    <source>
        <dbReference type="PROSITE" id="PS50157"/>
    </source>
</evidence>
<dbReference type="GO" id="GO:0005634">
    <property type="term" value="C:nucleus"/>
    <property type="evidence" value="ECO:0007669"/>
    <property type="project" value="TreeGrafter"/>
</dbReference>
<dbReference type="InterPro" id="IPR022755">
    <property type="entry name" value="Znf_C2H2_jaz"/>
</dbReference>
<keyword evidence="2" id="KW-0677">Repeat</keyword>
<evidence type="ECO:0000313" key="7">
    <source>
        <dbReference type="EMBL" id="CRL18249.1"/>
    </source>
</evidence>
<dbReference type="AlphaFoldDB" id="A0A0G4NW76"/>
<dbReference type="Pfam" id="PF12171">
    <property type="entry name" value="zf-C2H2_jaz"/>
    <property type="match status" value="1"/>
</dbReference>
<evidence type="ECO:0000256" key="2">
    <source>
        <dbReference type="ARBA" id="ARBA00022737"/>
    </source>
</evidence>
<evidence type="ECO:0000256" key="5">
    <source>
        <dbReference type="PROSITE-ProRule" id="PRU00042"/>
    </source>
</evidence>
<dbReference type="GO" id="GO:0008270">
    <property type="term" value="F:zinc ion binding"/>
    <property type="evidence" value="ECO:0007669"/>
    <property type="project" value="UniProtKB-KW"/>
</dbReference>
<dbReference type="GO" id="GO:0000981">
    <property type="term" value="F:DNA-binding transcription factor activity, RNA polymerase II-specific"/>
    <property type="evidence" value="ECO:0007669"/>
    <property type="project" value="TreeGrafter"/>
</dbReference>
<dbReference type="Proteomes" id="UP000053732">
    <property type="component" value="Unassembled WGS sequence"/>
</dbReference>
<dbReference type="PROSITE" id="PS00028">
    <property type="entry name" value="ZINC_FINGER_C2H2_1"/>
    <property type="match status" value="6"/>
</dbReference>
<feature type="domain" description="C2H2-type" evidence="6">
    <location>
        <begin position="86"/>
        <end position="113"/>
    </location>
</feature>
<dbReference type="PANTHER" id="PTHR24409:SF295">
    <property type="entry name" value="AZ2-RELATED"/>
    <property type="match status" value="1"/>
</dbReference>
<protein>
    <submittedName>
        <fullName evidence="7">Zinc finger, C2H2-like</fullName>
    </submittedName>
</protein>
<accession>A0A0G4NW76</accession>
<dbReference type="EMBL" id="HG793135">
    <property type="protein sequence ID" value="CRL18249.1"/>
    <property type="molecule type" value="Genomic_DNA"/>
</dbReference>
<dbReference type="InterPro" id="IPR013087">
    <property type="entry name" value="Znf_C2H2_type"/>
</dbReference>
<keyword evidence="1" id="KW-0479">Metal-binding</keyword>
<keyword evidence="3 5" id="KW-0863">Zinc-finger</keyword>
<gene>
    <name evidence="7" type="ORF">PCAMFM013_S002g000119</name>
</gene>
<evidence type="ECO:0000256" key="4">
    <source>
        <dbReference type="ARBA" id="ARBA00022833"/>
    </source>
</evidence>
<dbReference type="STRING" id="1429867.A0A0G4NW76"/>
<evidence type="ECO:0000256" key="3">
    <source>
        <dbReference type="ARBA" id="ARBA00022771"/>
    </source>
</evidence>